<evidence type="ECO:0000313" key="12">
    <source>
        <dbReference type="Proteomes" id="UP001497482"/>
    </source>
</evidence>
<proteinExistence type="inferred from homology"/>
<dbReference type="GO" id="GO:0005743">
    <property type="term" value="C:mitochondrial inner membrane"/>
    <property type="evidence" value="ECO:0007669"/>
    <property type="project" value="UniProtKB-ARBA"/>
</dbReference>
<protein>
    <recommendedName>
        <fullName evidence="7">Small ribosomal subunit protein uS9m</fullName>
    </recommendedName>
    <alternativeName>
        <fullName evidence="8">28S ribosomal protein S9, mitochondrial</fullName>
    </alternativeName>
</protein>
<keyword evidence="6 9" id="KW-0687">Ribonucleoprotein</keyword>
<evidence type="ECO:0000256" key="6">
    <source>
        <dbReference type="ARBA" id="ARBA00023274"/>
    </source>
</evidence>
<evidence type="ECO:0000256" key="4">
    <source>
        <dbReference type="ARBA" id="ARBA00022980"/>
    </source>
</evidence>
<evidence type="ECO:0000256" key="9">
    <source>
        <dbReference type="RuleBase" id="RU003815"/>
    </source>
</evidence>
<dbReference type="InterPro" id="IPR020568">
    <property type="entry name" value="Ribosomal_Su5_D2-typ_SF"/>
</dbReference>
<evidence type="ECO:0000256" key="2">
    <source>
        <dbReference type="ARBA" id="ARBA00005251"/>
    </source>
</evidence>
<dbReference type="Pfam" id="PF00380">
    <property type="entry name" value="Ribosomal_S9"/>
    <property type="match status" value="1"/>
</dbReference>
<evidence type="ECO:0000256" key="5">
    <source>
        <dbReference type="ARBA" id="ARBA00023128"/>
    </source>
</evidence>
<gene>
    <name evidence="11" type="ORF">KC01_LOCUS27054</name>
</gene>
<keyword evidence="5" id="KW-0496">Mitochondrion</keyword>
<evidence type="ECO:0000256" key="3">
    <source>
        <dbReference type="ARBA" id="ARBA00022946"/>
    </source>
</evidence>
<reference evidence="11 12" key="1">
    <citation type="submission" date="2024-04" db="EMBL/GenBank/DDBJ databases">
        <authorList>
            <person name="Waldvogel A.-M."/>
            <person name="Schoenle A."/>
        </authorList>
    </citation>
    <scope>NUCLEOTIDE SEQUENCE [LARGE SCALE GENOMIC DNA]</scope>
</reference>
<dbReference type="InterPro" id="IPR023035">
    <property type="entry name" value="Ribosomal_uS9_bac/plastid"/>
</dbReference>
<evidence type="ECO:0000256" key="8">
    <source>
        <dbReference type="ARBA" id="ARBA00076042"/>
    </source>
</evidence>
<dbReference type="PROSITE" id="PS00360">
    <property type="entry name" value="RIBOSOMAL_S9"/>
    <property type="match status" value="1"/>
</dbReference>
<dbReference type="Proteomes" id="UP001497482">
    <property type="component" value="Chromosome 22"/>
</dbReference>
<dbReference type="GO" id="GO:0003735">
    <property type="term" value="F:structural constituent of ribosome"/>
    <property type="evidence" value="ECO:0007669"/>
    <property type="project" value="InterPro"/>
</dbReference>
<evidence type="ECO:0000256" key="1">
    <source>
        <dbReference type="ARBA" id="ARBA00004173"/>
    </source>
</evidence>
<organism evidence="11 12">
    <name type="scientific">Knipowitschia caucasica</name>
    <name type="common">Caucasian dwarf goby</name>
    <name type="synonym">Pomatoschistus caucasicus</name>
    <dbReference type="NCBI Taxonomy" id="637954"/>
    <lineage>
        <taxon>Eukaryota</taxon>
        <taxon>Metazoa</taxon>
        <taxon>Chordata</taxon>
        <taxon>Craniata</taxon>
        <taxon>Vertebrata</taxon>
        <taxon>Euteleostomi</taxon>
        <taxon>Actinopterygii</taxon>
        <taxon>Neopterygii</taxon>
        <taxon>Teleostei</taxon>
        <taxon>Neoteleostei</taxon>
        <taxon>Acanthomorphata</taxon>
        <taxon>Gobiaria</taxon>
        <taxon>Gobiiformes</taxon>
        <taxon>Gobioidei</taxon>
        <taxon>Gobiidae</taxon>
        <taxon>Gobiinae</taxon>
        <taxon>Knipowitschia</taxon>
    </lineage>
</organism>
<dbReference type="PANTHER" id="PTHR21569:SF1">
    <property type="entry name" value="SMALL RIBOSOMAL SUBUNIT PROTEIN US9M"/>
    <property type="match status" value="1"/>
</dbReference>
<dbReference type="PANTHER" id="PTHR21569">
    <property type="entry name" value="RIBOSOMAL PROTEIN S9"/>
    <property type="match status" value="1"/>
</dbReference>
<dbReference type="GO" id="GO:0003723">
    <property type="term" value="F:RNA binding"/>
    <property type="evidence" value="ECO:0007669"/>
    <property type="project" value="TreeGrafter"/>
</dbReference>
<evidence type="ECO:0000256" key="10">
    <source>
        <dbReference type="SAM" id="MobiDB-lite"/>
    </source>
</evidence>
<accession>A0AAV2LDM9</accession>
<comment type="similarity">
    <text evidence="2 9">Belongs to the universal ribosomal protein uS9 family.</text>
</comment>
<sequence length="385" mass="43912">MAAPCLRTVGSLTTRCGLCCRNINRISSHVGAQMVQRPFSASSSVHKKNQAPAGPEKHTPEFIQKQVQEYNIGKRHLANMMGEDPETFTQEDVDRSIAYLFPSGLFEKKARPIMKHPDEIFPKQRAIQWDADGRPFHFLFYTGKQSYYSLMHELYGKVQGVERYQERMRAKGLFNSTDQMISLGSSRWLTREELEEQLLETISIENYTRLIQLMERLLTMPYCATEEEFVARFRHKLDAQATNQMVPPLQTDEHGVAFSTAEGRRKSSTCSVRLQDSGSGHISINGLDYILYFSVLQDREQIMFPFQFTNTLGRFDLHATVEGGGRAGQAGALRLAISRALLSFLPKGDVENLRQAGLLTPDPRVRERKKPGQEGARKKFTWKKR</sequence>
<evidence type="ECO:0000256" key="7">
    <source>
        <dbReference type="ARBA" id="ARBA00039318"/>
    </source>
</evidence>
<dbReference type="AlphaFoldDB" id="A0AAV2LDM9"/>
<feature type="region of interest" description="Disordered" evidence="10">
    <location>
        <begin position="361"/>
        <end position="385"/>
    </location>
</feature>
<dbReference type="GO" id="GO:0006412">
    <property type="term" value="P:translation"/>
    <property type="evidence" value="ECO:0007669"/>
    <property type="project" value="InterPro"/>
</dbReference>
<dbReference type="InterPro" id="IPR014721">
    <property type="entry name" value="Ribsml_uS5_D2-typ_fold_subgr"/>
</dbReference>
<dbReference type="EMBL" id="OZ035844">
    <property type="protein sequence ID" value="CAL1598691.1"/>
    <property type="molecule type" value="Genomic_DNA"/>
</dbReference>
<comment type="subcellular location">
    <subcellularLocation>
        <location evidence="1">Mitochondrion</location>
    </subcellularLocation>
</comment>
<keyword evidence="3" id="KW-0809">Transit peptide</keyword>
<name>A0AAV2LDM9_KNICA</name>
<keyword evidence="12" id="KW-1185">Reference proteome</keyword>
<dbReference type="SUPFAM" id="SSF54211">
    <property type="entry name" value="Ribosomal protein S5 domain 2-like"/>
    <property type="match status" value="1"/>
</dbReference>
<keyword evidence="4 9" id="KW-0689">Ribosomal protein</keyword>
<dbReference type="FunFam" id="3.30.230.10:FF:000035">
    <property type="entry name" value="28S ribosomal protein S9, mitochondrial"/>
    <property type="match status" value="1"/>
</dbReference>
<evidence type="ECO:0000313" key="11">
    <source>
        <dbReference type="EMBL" id="CAL1598691.1"/>
    </source>
</evidence>
<dbReference type="InterPro" id="IPR000754">
    <property type="entry name" value="Ribosomal_uS9"/>
</dbReference>
<dbReference type="InterPro" id="IPR020574">
    <property type="entry name" value="Ribosomal_uS9_CS"/>
</dbReference>
<dbReference type="GO" id="GO:0005763">
    <property type="term" value="C:mitochondrial small ribosomal subunit"/>
    <property type="evidence" value="ECO:0007669"/>
    <property type="project" value="TreeGrafter"/>
</dbReference>
<feature type="region of interest" description="Disordered" evidence="10">
    <location>
        <begin position="38"/>
        <end position="58"/>
    </location>
</feature>
<dbReference type="NCBIfam" id="NF001099">
    <property type="entry name" value="PRK00132.1"/>
    <property type="match status" value="1"/>
</dbReference>
<dbReference type="Gene3D" id="3.30.230.10">
    <property type="match status" value="1"/>
</dbReference>